<evidence type="ECO:0000313" key="5">
    <source>
        <dbReference type="Proteomes" id="UP001549134"/>
    </source>
</evidence>
<evidence type="ECO:0000313" key="2">
    <source>
        <dbReference type="EMBL" id="MET3533170.1"/>
    </source>
</evidence>
<dbReference type="InterPro" id="IPR002187">
    <property type="entry name" value="N-reg_PII"/>
</dbReference>
<dbReference type="PROSITE" id="PS00638">
    <property type="entry name" value="PII_GLNB_CTER"/>
    <property type="match status" value="1"/>
</dbReference>
<dbReference type="GO" id="GO:0030234">
    <property type="term" value="F:enzyme regulator activity"/>
    <property type="evidence" value="ECO:0007669"/>
    <property type="project" value="InterPro"/>
</dbReference>
<comment type="caution">
    <text evidence="3">The sequence shown here is derived from an EMBL/GenBank/DDBJ whole genome shotgun (WGS) entry which is preliminary data.</text>
</comment>
<dbReference type="Proteomes" id="UP000291525">
    <property type="component" value="Unassembled WGS sequence"/>
</dbReference>
<dbReference type="EMBL" id="SHGT01000034">
    <property type="protein sequence ID" value="TAA12639.1"/>
    <property type="molecule type" value="Genomic_DNA"/>
</dbReference>
<dbReference type="RefSeq" id="WP_024391727.1">
    <property type="nucleotide sequence ID" value="NZ_AP024276.1"/>
</dbReference>
<dbReference type="GO" id="GO:0005524">
    <property type="term" value="F:ATP binding"/>
    <property type="evidence" value="ECO:0007669"/>
    <property type="project" value="TreeGrafter"/>
</dbReference>
<sequence length="113" mass="12211">MKKIEAIIRTEKLEDLKVAITSAGVAKGMTISQVLGFGNQKGFAEFVRGQKVTPTMLAKVKAEIVVEDAAVEEVVDVITTVVRTGEVGDGKIFIQPIDDVVRIRTGERGRDAI</sequence>
<proteinExistence type="inferred from homology"/>
<reference evidence="3 4" key="1">
    <citation type="submission" date="2019-02" db="EMBL/GenBank/DDBJ databases">
        <title>First genome of the species Streptococcus parasuis.</title>
        <authorList>
            <person name="Stevens M.J.A."/>
            <person name="Stephan R."/>
        </authorList>
    </citation>
    <scope>NUCLEOTIDE SEQUENCE [LARGE SCALE GENOMIC DNA]</scope>
    <source>
        <strain evidence="3 4">4253</strain>
    </source>
</reference>
<evidence type="ECO:0000256" key="1">
    <source>
        <dbReference type="RuleBase" id="RU003936"/>
    </source>
</evidence>
<dbReference type="SUPFAM" id="SSF54913">
    <property type="entry name" value="GlnB-like"/>
    <property type="match status" value="1"/>
</dbReference>
<gene>
    <name evidence="2" type="ORF">ABID50_000320</name>
    <name evidence="3" type="ORF">EXW74_06395</name>
</gene>
<keyword evidence="5" id="KW-1185">Reference proteome</keyword>
<dbReference type="PANTHER" id="PTHR30115:SF11">
    <property type="entry name" value="NITROGEN REGULATORY PROTEIN P-II HOMOLOG"/>
    <property type="match status" value="1"/>
</dbReference>
<dbReference type="PRINTS" id="PR00340">
    <property type="entry name" value="PIIGLNB"/>
</dbReference>
<evidence type="ECO:0000313" key="3">
    <source>
        <dbReference type="EMBL" id="TAA12639.1"/>
    </source>
</evidence>
<dbReference type="OrthoDB" id="9802729at2"/>
<dbReference type="InterPro" id="IPR015867">
    <property type="entry name" value="N-reg_PII/ATP_PRibTrfase_C"/>
</dbReference>
<reference evidence="2 5" key="2">
    <citation type="submission" date="2024-06" db="EMBL/GenBank/DDBJ databases">
        <title>Genomic Encyclopedia of Type Strains, Phase IV (KMG-IV): sequencing the most valuable type-strain genomes for metagenomic binning, comparative biology and taxonomic classification.</title>
        <authorList>
            <person name="Goeker M."/>
        </authorList>
    </citation>
    <scope>NUCLEOTIDE SEQUENCE [LARGE SCALE GENOMIC DNA]</scope>
    <source>
        <strain evidence="2 5">DSM 29126</strain>
    </source>
</reference>
<dbReference type="PROSITE" id="PS51343">
    <property type="entry name" value="PII_GLNB_DOM"/>
    <property type="match status" value="1"/>
</dbReference>
<protein>
    <submittedName>
        <fullName evidence="2">Nitrogen regulatory protein P-II 1</fullName>
    </submittedName>
    <submittedName>
        <fullName evidence="3">P-II family nitrogen regulator</fullName>
    </submittedName>
</protein>
<name>A0A4Q8L1J3_9STRE</name>
<dbReference type="PANTHER" id="PTHR30115">
    <property type="entry name" value="NITROGEN REGULATORY PROTEIN P-II"/>
    <property type="match status" value="1"/>
</dbReference>
<accession>A0A4Q8L1J3</accession>
<dbReference type="Pfam" id="PF00543">
    <property type="entry name" value="P-II"/>
    <property type="match status" value="1"/>
</dbReference>
<dbReference type="GO" id="GO:0006808">
    <property type="term" value="P:regulation of nitrogen utilization"/>
    <property type="evidence" value="ECO:0007669"/>
    <property type="project" value="InterPro"/>
</dbReference>
<dbReference type="EMBL" id="JBEPLX010000002">
    <property type="protein sequence ID" value="MET3533170.1"/>
    <property type="molecule type" value="Genomic_DNA"/>
</dbReference>
<dbReference type="GeneID" id="78827627"/>
<comment type="similarity">
    <text evidence="1">Belongs to the P(II) protein family.</text>
</comment>
<dbReference type="AlphaFoldDB" id="A0A4Q8L1J3"/>
<dbReference type="Proteomes" id="UP001549134">
    <property type="component" value="Unassembled WGS sequence"/>
</dbReference>
<dbReference type="Gene3D" id="3.30.70.120">
    <property type="match status" value="1"/>
</dbReference>
<dbReference type="InterPro" id="IPR011322">
    <property type="entry name" value="N-reg_PII-like_a/b"/>
</dbReference>
<dbReference type="InterPro" id="IPR017918">
    <property type="entry name" value="N-reg_PII_CS"/>
</dbReference>
<dbReference type="GO" id="GO:0005829">
    <property type="term" value="C:cytosol"/>
    <property type="evidence" value="ECO:0007669"/>
    <property type="project" value="TreeGrafter"/>
</dbReference>
<evidence type="ECO:0000313" key="4">
    <source>
        <dbReference type="Proteomes" id="UP000291525"/>
    </source>
</evidence>
<dbReference type="SMART" id="SM00938">
    <property type="entry name" value="P-II"/>
    <property type="match status" value="1"/>
</dbReference>
<organism evidence="3 4">
    <name type="scientific">Streptococcus parasuis</name>
    <dbReference type="NCBI Taxonomy" id="1501662"/>
    <lineage>
        <taxon>Bacteria</taxon>
        <taxon>Bacillati</taxon>
        <taxon>Bacillota</taxon>
        <taxon>Bacilli</taxon>
        <taxon>Lactobacillales</taxon>
        <taxon>Streptococcaceae</taxon>
        <taxon>Streptococcus</taxon>
    </lineage>
</organism>